<evidence type="ECO:0000256" key="1">
    <source>
        <dbReference type="ARBA" id="ARBA00004236"/>
    </source>
</evidence>
<dbReference type="EMBL" id="JAZGQO010000021">
    <property type="protein sequence ID" value="KAK6165436.1"/>
    <property type="molecule type" value="Genomic_DNA"/>
</dbReference>
<evidence type="ECO:0000256" key="3">
    <source>
        <dbReference type="ARBA" id="ARBA00022475"/>
    </source>
</evidence>
<reference evidence="8 9" key="1">
    <citation type="submission" date="2024-01" db="EMBL/GenBank/DDBJ databases">
        <title>The genome of the rayed Mediterranean limpet Patella caerulea (Linnaeus, 1758).</title>
        <authorList>
            <person name="Anh-Thu Weber A."/>
            <person name="Halstead-Nussloch G."/>
        </authorList>
    </citation>
    <scope>NUCLEOTIDE SEQUENCE [LARGE SCALE GENOMIC DNA]</scope>
    <source>
        <strain evidence="8">AATW-2023a</strain>
        <tissue evidence="8">Whole specimen</tissue>
    </source>
</reference>
<sequence length="319" mass="34381">MFYFIRRICSAGFSNLDSYGSPGYNSPDYHNTDKCNGIIHEERPVPRLAVSPALLVEMLSCLYFIMYNGEPNLGVQAVEDIHARGSYELYADVLIVTSAIRNSLKMNPTGQPIDGLMGIKQSSTNTSTSTSLAKSAITNASFRTKKLPDDIPVVEDTETSSNKLASIDEDTGSDGQSNTPSNQSSKHNFKIPGLPNFGKGGKKDKLRGKDMRKDSDASMKSSSATQNGDSLSSDMVNVAVSRNPSKIVDSIELQPMVKKSASLHDESNMTVSNSSDDSASNHSDSVGFLGHSSSTSTIREKKNNLTNSLTNPDSLSTDM</sequence>
<keyword evidence="5" id="KW-0472">Membrane</keyword>
<dbReference type="PANTHER" id="PTHR31220:SF1">
    <property type="entry name" value="GH21176P"/>
    <property type="match status" value="1"/>
</dbReference>
<dbReference type="AlphaFoldDB" id="A0AAN8G075"/>
<evidence type="ECO:0000256" key="7">
    <source>
        <dbReference type="SAM" id="MobiDB-lite"/>
    </source>
</evidence>
<keyword evidence="4" id="KW-0963">Cytoplasm</keyword>
<dbReference type="GO" id="GO:0046854">
    <property type="term" value="P:phosphatidylinositol phosphate biosynthetic process"/>
    <property type="evidence" value="ECO:0007669"/>
    <property type="project" value="TreeGrafter"/>
</dbReference>
<dbReference type="Proteomes" id="UP001347796">
    <property type="component" value="Unassembled WGS sequence"/>
</dbReference>
<accession>A0AAN8G075</accession>
<evidence type="ECO:0008006" key="10">
    <source>
        <dbReference type="Google" id="ProtNLM"/>
    </source>
</evidence>
<comment type="similarity">
    <text evidence="6">Belongs to the Hyccin family.</text>
</comment>
<evidence type="ECO:0000313" key="8">
    <source>
        <dbReference type="EMBL" id="KAK6165436.1"/>
    </source>
</evidence>
<dbReference type="InterPro" id="IPR018619">
    <property type="entry name" value="Hyccin"/>
</dbReference>
<dbReference type="PANTHER" id="PTHR31220">
    <property type="entry name" value="HYCCIN RELATED"/>
    <property type="match status" value="1"/>
</dbReference>
<dbReference type="GO" id="GO:0005829">
    <property type="term" value="C:cytosol"/>
    <property type="evidence" value="ECO:0007669"/>
    <property type="project" value="UniProtKB-SubCell"/>
</dbReference>
<evidence type="ECO:0000313" key="9">
    <source>
        <dbReference type="Proteomes" id="UP001347796"/>
    </source>
</evidence>
<evidence type="ECO:0000256" key="5">
    <source>
        <dbReference type="ARBA" id="ARBA00023136"/>
    </source>
</evidence>
<feature type="region of interest" description="Disordered" evidence="7">
    <location>
        <begin position="263"/>
        <end position="319"/>
    </location>
</feature>
<feature type="compositionally biased region" description="Polar residues" evidence="7">
    <location>
        <begin position="304"/>
        <end position="319"/>
    </location>
</feature>
<evidence type="ECO:0000256" key="6">
    <source>
        <dbReference type="ARBA" id="ARBA00034482"/>
    </source>
</evidence>
<dbReference type="GO" id="GO:0072659">
    <property type="term" value="P:protein localization to plasma membrane"/>
    <property type="evidence" value="ECO:0007669"/>
    <property type="project" value="TreeGrafter"/>
</dbReference>
<dbReference type="GO" id="GO:0005886">
    <property type="term" value="C:plasma membrane"/>
    <property type="evidence" value="ECO:0007669"/>
    <property type="project" value="UniProtKB-SubCell"/>
</dbReference>
<feature type="region of interest" description="Disordered" evidence="7">
    <location>
        <begin position="149"/>
        <end position="233"/>
    </location>
</feature>
<comment type="caution">
    <text evidence="8">The sequence shown here is derived from an EMBL/GenBank/DDBJ whole genome shotgun (WGS) entry which is preliminary data.</text>
</comment>
<dbReference type="Pfam" id="PF09790">
    <property type="entry name" value="Hyccin"/>
    <property type="match status" value="1"/>
</dbReference>
<protein>
    <recommendedName>
        <fullName evidence="10">Hyccin</fullName>
    </recommendedName>
</protein>
<evidence type="ECO:0000256" key="2">
    <source>
        <dbReference type="ARBA" id="ARBA00004514"/>
    </source>
</evidence>
<feature type="compositionally biased region" description="Basic and acidic residues" evidence="7">
    <location>
        <begin position="201"/>
        <end position="217"/>
    </location>
</feature>
<organism evidence="8 9">
    <name type="scientific">Patella caerulea</name>
    <name type="common">Rayed Mediterranean limpet</name>
    <dbReference type="NCBI Taxonomy" id="87958"/>
    <lineage>
        <taxon>Eukaryota</taxon>
        <taxon>Metazoa</taxon>
        <taxon>Spiralia</taxon>
        <taxon>Lophotrochozoa</taxon>
        <taxon>Mollusca</taxon>
        <taxon>Gastropoda</taxon>
        <taxon>Patellogastropoda</taxon>
        <taxon>Patelloidea</taxon>
        <taxon>Patellidae</taxon>
        <taxon>Patella</taxon>
    </lineage>
</organism>
<name>A0AAN8G075_PATCE</name>
<evidence type="ECO:0000256" key="4">
    <source>
        <dbReference type="ARBA" id="ARBA00022490"/>
    </source>
</evidence>
<gene>
    <name evidence="8" type="ORF">SNE40_022364</name>
</gene>
<feature type="compositionally biased region" description="Low complexity" evidence="7">
    <location>
        <begin position="272"/>
        <end position="285"/>
    </location>
</feature>
<comment type="subcellular location">
    <subcellularLocation>
        <location evidence="1">Cell membrane</location>
    </subcellularLocation>
    <subcellularLocation>
        <location evidence="2">Cytoplasm</location>
        <location evidence="2">Cytosol</location>
    </subcellularLocation>
</comment>
<keyword evidence="9" id="KW-1185">Reference proteome</keyword>
<proteinExistence type="inferred from homology"/>
<keyword evidence="3" id="KW-1003">Cell membrane</keyword>
<feature type="compositionally biased region" description="Polar residues" evidence="7">
    <location>
        <begin position="173"/>
        <end position="186"/>
    </location>
</feature>